<comment type="catalytic activity">
    <reaction evidence="1 8">
        <text>Hydrolysis of terminal non-reducing beta-D-galactose residues in beta-D-galactosides.</text>
        <dbReference type="EC" id="3.2.1.23"/>
    </reaction>
</comment>
<keyword evidence="12" id="KW-1185">Reference proteome</keyword>
<dbReference type="GO" id="GO:0009341">
    <property type="term" value="C:beta-galactosidase complex"/>
    <property type="evidence" value="ECO:0007669"/>
    <property type="project" value="InterPro"/>
</dbReference>
<dbReference type="Gene3D" id="2.70.98.10">
    <property type="match status" value="1"/>
</dbReference>
<keyword evidence="5 8" id="KW-0378">Hydrolase</keyword>
<dbReference type="SUPFAM" id="SSF51445">
    <property type="entry name" value="(Trans)glycosidases"/>
    <property type="match status" value="1"/>
</dbReference>
<keyword evidence="6 8" id="KW-0326">Glycosidase</keyword>
<evidence type="ECO:0000256" key="2">
    <source>
        <dbReference type="ARBA" id="ARBA00007401"/>
    </source>
</evidence>
<dbReference type="InterPro" id="IPR006103">
    <property type="entry name" value="Glyco_hydro_2_cat"/>
</dbReference>
<dbReference type="InterPro" id="IPR023232">
    <property type="entry name" value="Glyco_hydro_2_AS"/>
</dbReference>
<organism evidence="11 12">
    <name type="scientific">Microcella frigidaquae</name>
    <dbReference type="NCBI Taxonomy" id="424758"/>
    <lineage>
        <taxon>Bacteria</taxon>
        <taxon>Bacillati</taxon>
        <taxon>Actinomycetota</taxon>
        <taxon>Actinomycetes</taxon>
        <taxon>Micrococcales</taxon>
        <taxon>Microbacteriaceae</taxon>
        <taxon>Microcella</taxon>
    </lineage>
</organism>
<dbReference type="SMART" id="SM01038">
    <property type="entry name" value="Bgal_small_N"/>
    <property type="match status" value="1"/>
</dbReference>
<dbReference type="InterPro" id="IPR006104">
    <property type="entry name" value="Glyco_hydro_2_N"/>
</dbReference>
<dbReference type="EC" id="3.2.1.23" evidence="3 8"/>
<evidence type="ECO:0000256" key="6">
    <source>
        <dbReference type="ARBA" id="ARBA00023295"/>
    </source>
</evidence>
<evidence type="ECO:0000259" key="10">
    <source>
        <dbReference type="SMART" id="SM01038"/>
    </source>
</evidence>
<evidence type="ECO:0000256" key="8">
    <source>
        <dbReference type="RuleBase" id="RU361154"/>
    </source>
</evidence>
<dbReference type="SUPFAM" id="SSF74650">
    <property type="entry name" value="Galactose mutarotase-like"/>
    <property type="match status" value="1"/>
</dbReference>
<dbReference type="InterPro" id="IPR013783">
    <property type="entry name" value="Ig-like_fold"/>
</dbReference>
<dbReference type="InterPro" id="IPR004199">
    <property type="entry name" value="B-gal_small/dom_5"/>
</dbReference>
<evidence type="ECO:0000313" key="12">
    <source>
        <dbReference type="Proteomes" id="UP000552883"/>
    </source>
</evidence>
<dbReference type="GO" id="GO:0004565">
    <property type="term" value="F:beta-galactosidase activity"/>
    <property type="evidence" value="ECO:0007669"/>
    <property type="project" value="UniProtKB-EC"/>
</dbReference>
<protein>
    <recommendedName>
        <fullName evidence="4 8">Beta-galactosidase</fullName>
        <ecNumber evidence="3 8">3.2.1.23</ecNumber>
    </recommendedName>
    <alternativeName>
        <fullName evidence="7 8">Lactase</fullName>
    </alternativeName>
</protein>
<dbReference type="InterPro" id="IPR050347">
    <property type="entry name" value="Bact_Beta-galactosidase"/>
</dbReference>
<dbReference type="Gene3D" id="2.60.120.260">
    <property type="entry name" value="Galactose-binding domain-like"/>
    <property type="match status" value="1"/>
</dbReference>
<dbReference type="InterPro" id="IPR008979">
    <property type="entry name" value="Galactose-bd-like_sf"/>
</dbReference>
<dbReference type="RefSeq" id="WP_153982081.1">
    <property type="nucleotide sequence ID" value="NZ_BAAANZ010000004.1"/>
</dbReference>
<evidence type="ECO:0000256" key="5">
    <source>
        <dbReference type="ARBA" id="ARBA00022801"/>
    </source>
</evidence>
<name>A0A840X709_9MICO</name>
<evidence type="ECO:0000256" key="7">
    <source>
        <dbReference type="ARBA" id="ARBA00032230"/>
    </source>
</evidence>
<feature type="domain" description="Beta galactosidase small chain/" evidence="10">
    <location>
        <begin position="736"/>
        <end position="1008"/>
    </location>
</feature>
<dbReference type="Pfam" id="PF02837">
    <property type="entry name" value="Glyco_hydro_2_N"/>
    <property type="match status" value="1"/>
</dbReference>
<dbReference type="AlphaFoldDB" id="A0A840X709"/>
<gene>
    <name evidence="11" type="ORF">BJ959_001666</name>
</gene>
<dbReference type="InterPro" id="IPR017853">
    <property type="entry name" value="GH"/>
</dbReference>
<dbReference type="SUPFAM" id="SSF49303">
    <property type="entry name" value="beta-Galactosidase/glucuronidase domain"/>
    <property type="match status" value="2"/>
</dbReference>
<dbReference type="Pfam" id="PF16353">
    <property type="entry name" value="LacZ_4"/>
    <property type="match status" value="1"/>
</dbReference>
<dbReference type="InterPro" id="IPR014718">
    <property type="entry name" value="GH-type_carb-bd"/>
</dbReference>
<dbReference type="PROSITE" id="PS00719">
    <property type="entry name" value="GLYCOSYL_HYDROL_F2_1"/>
    <property type="match status" value="1"/>
</dbReference>
<proteinExistence type="inferred from homology"/>
<reference evidence="11 12" key="1">
    <citation type="submission" date="2020-08" db="EMBL/GenBank/DDBJ databases">
        <title>Sequencing the genomes of 1000 actinobacteria strains.</title>
        <authorList>
            <person name="Klenk H.-P."/>
        </authorList>
    </citation>
    <scope>NUCLEOTIDE SEQUENCE [LARGE SCALE GENOMIC DNA]</scope>
    <source>
        <strain evidence="11 12">DSM 23889</strain>
    </source>
</reference>
<comment type="caution">
    <text evidence="11">The sequence shown here is derived from an EMBL/GenBank/DDBJ whole genome shotgun (WGS) entry which is preliminary data.</text>
</comment>
<evidence type="ECO:0000256" key="4">
    <source>
        <dbReference type="ARBA" id="ARBA00013303"/>
    </source>
</evidence>
<dbReference type="Gene3D" id="2.60.40.10">
    <property type="entry name" value="Immunoglobulins"/>
    <property type="match status" value="2"/>
</dbReference>
<feature type="region of interest" description="Disordered" evidence="9">
    <location>
        <begin position="1"/>
        <end position="24"/>
    </location>
</feature>
<dbReference type="PANTHER" id="PTHR46323">
    <property type="entry name" value="BETA-GALACTOSIDASE"/>
    <property type="match status" value="1"/>
</dbReference>
<comment type="similarity">
    <text evidence="2 8">Belongs to the glycosyl hydrolase 2 family.</text>
</comment>
<evidence type="ECO:0000256" key="9">
    <source>
        <dbReference type="SAM" id="MobiDB-lite"/>
    </source>
</evidence>
<dbReference type="PRINTS" id="PR00132">
    <property type="entry name" value="GLHYDRLASE2"/>
</dbReference>
<evidence type="ECO:0000256" key="3">
    <source>
        <dbReference type="ARBA" id="ARBA00012756"/>
    </source>
</evidence>
<dbReference type="EMBL" id="JACHBS010000001">
    <property type="protein sequence ID" value="MBB5618170.1"/>
    <property type="molecule type" value="Genomic_DNA"/>
</dbReference>
<dbReference type="InterPro" id="IPR036156">
    <property type="entry name" value="Beta-gal/glucu_dom_sf"/>
</dbReference>
<sequence>MTADALPSVPRPAAPHPLDDVRPAPGALAPVATVDTDAPVLSLDGLWRFRWAPSARAAELDAAGRSVEHPDFDDSAWGGIAVPSSFTMPVHDATVGGPHGAPAYTNVKYPFPLDPPNPPDENPIGDHRLRFSADPAFIASAERAQLRFEGIEGAGDVWLNGTFVGSTRGSRLPTVFEVGDLLAASNVLVVRVHTFSAASYLEDQDEWWNPGIIRSVTLRARPAHAIDDVRAEAAWGPSGASLRVDVRAASDAPITAEIAELGLTVTPGIEVAVPDAQPWSAESPQLYTLRVSSGPAEAGGETVETRIGFRTVAIVDGVFQVNGAPVQLRGVNRHEHHPDFGRAVPYETLVRDLHLMKRHNVNAIRTSHYPPHPDLLDLADKLGFWVIDECDLETHGFGDVGWRENPTDGPQWEAALRDRAARMVERDKNHPSIILWSLGNEAGVGRNLAAMADEIRGRDATRPLHYEGDQASVDVDVWSRMYASHADVELIGQGLEPPLGDDPWVKLGPDNDPVALHERRRGMPFVLCEYVHAMGTGPGGMTEYQELFDRYPRLMGGFVWEWLEHGIHRALPGGGTGTFYGGDFGEPLHDGNFVIDGLIAADRTPRAQLADLAAVFSPVVLDLDAEAGVLRVRSRLDHTDTSRYAFHFRVESTVVNGAAGWLVLEPVPPRETREFALADDLLALVRTPGVVVTVEASESDDTAWAPRGWVVARAQVVTTGAADVRPVELTAASILSLSDLVIDDATGAVTALGSQAVEDWRLELWRAPIDNDRGAGWDTGGAPSDAERWESLGLDRLRSRLVSLERTPERVEVVTRIGAAALDWSLTATWVFTAESGALRLAVDLQPHVPEGVDLRWARAGVSFALPGLVDEVRWFGRGPGPAYPDTGQAAHWGWFTRTLDGMLERTVRPQESGARADVRWARLAGASSGPSSALEVVAPEGVALTVRPWSTETLAATTHDHLLVRDARTHIVLDLAQHGAGTAACGPGVLPQYQLHARPLRGVLEFRVS</sequence>
<dbReference type="InterPro" id="IPR006102">
    <property type="entry name" value="Ig-like_GH2"/>
</dbReference>
<dbReference type="InterPro" id="IPR011013">
    <property type="entry name" value="Gal_mutarotase_sf_dom"/>
</dbReference>
<evidence type="ECO:0000313" key="11">
    <source>
        <dbReference type="EMBL" id="MBB5618170.1"/>
    </source>
</evidence>
<dbReference type="InterPro" id="IPR023230">
    <property type="entry name" value="Glyco_hydro_2_CS"/>
</dbReference>
<dbReference type="PROSITE" id="PS00608">
    <property type="entry name" value="GLYCOSYL_HYDROL_F2_2"/>
    <property type="match status" value="1"/>
</dbReference>
<dbReference type="Pfam" id="PF02836">
    <property type="entry name" value="Glyco_hydro_2_C"/>
    <property type="match status" value="1"/>
</dbReference>
<dbReference type="SUPFAM" id="SSF49785">
    <property type="entry name" value="Galactose-binding domain-like"/>
    <property type="match status" value="1"/>
</dbReference>
<dbReference type="OrthoDB" id="9762066at2"/>
<dbReference type="Proteomes" id="UP000552883">
    <property type="component" value="Unassembled WGS sequence"/>
</dbReference>
<dbReference type="GO" id="GO:0030246">
    <property type="term" value="F:carbohydrate binding"/>
    <property type="evidence" value="ECO:0007669"/>
    <property type="project" value="InterPro"/>
</dbReference>
<evidence type="ECO:0000256" key="1">
    <source>
        <dbReference type="ARBA" id="ARBA00001412"/>
    </source>
</evidence>
<dbReference type="InterPro" id="IPR006101">
    <property type="entry name" value="Glyco_hydro_2"/>
</dbReference>
<dbReference type="InterPro" id="IPR032312">
    <property type="entry name" value="LacZ_4"/>
</dbReference>
<dbReference type="Gene3D" id="3.20.20.80">
    <property type="entry name" value="Glycosidases"/>
    <property type="match status" value="1"/>
</dbReference>
<dbReference type="PANTHER" id="PTHR46323:SF2">
    <property type="entry name" value="BETA-GALACTOSIDASE"/>
    <property type="match status" value="1"/>
</dbReference>
<dbReference type="Pfam" id="PF02929">
    <property type="entry name" value="Bgal_small_N"/>
    <property type="match status" value="1"/>
</dbReference>
<accession>A0A840X709</accession>
<dbReference type="GO" id="GO:0005990">
    <property type="term" value="P:lactose catabolic process"/>
    <property type="evidence" value="ECO:0007669"/>
    <property type="project" value="TreeGrafter"/>
</dbReference>
<dbReference type="Pfam" id="PF00703">
    <property type="entry name" value="Glyco_hydro_2"/>
    <property type="match status" value="1"/>
</dbReference>